<keyword evidence="3" id="KW-1185">Reference proteome</keyword>
<organism evidence="2 3">
    <name type="scientific">Nocardia macrotermitis</name>
    <dbReference type="NCBI Taxonomy" id="2585198"/>
    <lineage>
        <taxon>Bacteria</taxon>
        <taxon>Bacillati</taxon>
        <taxon>Actinomycetota</taxon>
        <taxon>Actinomycetes</taxon>
        <taxon>Mycobacteriales</taxon>
        <taxon>Nocardiaceae</taxon>
        <taxon>Nocardia</taxon>
    </lineage>
</organism>
<dbReference type="AlphaFoldDB" id="A0A7K0D7Z4"/>
<dbReference type="EMBL" id="WEGK01000008">
    <property type="protein sequence ID" value="MQY20984.1"/>
    <property type="molecule type" value="Genomic_DNA"/>
</dbReference>
<evidence type="ECO:0000313" key="3">
    <source>
        <dbReference type="Proteomes" id="UP000438448"/>
    </source>
</evidence>
<evidence type="ECO:0000256" key="1">
    <source>
        <dbReference type="SAM" id="MobiDB-lite"/>
    </source>
</evidence>
<sequence length="207" mass="22548">MDSVRGGGLGLVGQPQDPGDQRPRGDLAQFAAQCFRWVGCAGRVSNGLRQELAGQHTLVTSVHLGAADTDMMKGYDVPKMNPADVARITLDGVETDAVEVGVDEFSEMVKASLGGDPREFDRRFRQFLDARDVGESGRHQDVHRTSQVHEQQPTTPRNNHEPPGPTSSADETGRSQVASKDAVDLEGFHRVRPGQRSGEGLYRYRGP</sequence>
<comment type="caution">
    <text evidence="2">The sequence shown here is derived from an EMBL/GenBank/DDBJ whole genome shotgun (WGS) entry which is preliminary data.</text>
</comment>
<feature type="compositionally biased region" description="Polar residues" evidence="1">
    <location>
        <begin position="148"/>
        <end position="157"/>
    </location>
</feature>
<protein>
    <submittedName>
        <fullName evidence="2">Uncharacterized protein</fullName>
    </submittedName>
</protein>
<name>A0A7K0D7Z4_9NOCA</name>
<feature type="compositionally biased region" description="Gly residues" evidence="1">
    <location>
        <begin position="1"/>
        <end position="11"/>
    </location>
</feature>
<gene>
    <name evidence="2" type="ORF">NRB20_40930</name>
</gene>
<accession>A0A7K0D7Z4</accession>
<proteinExistence type="predicted"/>
<dbReference type="Proteomes" id="UP000438448">
    <property type="component" value="Unassembled WGS sequence"/>
</dbReference>
<feature type="region of interest" description="Disordered" evidence="1">
    <location>
        <begin position="131"/>
        <end position="207"/>
    </location>
</feature>
<evidence type="ECO:0000313" key="2">
    <source>
        <dbReference type="EMBL" id="MQY20984.1"/>
    </source>
</evidence>
<feature type="compositionally biased region" description="Basic and acidic residues" evidence="1">
    <location>
        <begin position="131"/>
        <end position="144"/>
    </location>
</feature>
<dbReference type="RefSeq" id="WP_227833694.1">
    <property type="nucleotide sequence ID" value="NZ_WEGK01000008.1"/>
</dbReference>
<reference evidence="2 3" key="1">
    <citation type="submission" date="2019-10" db="EMBL/GenBank/DDBJ databases">
        <title>Nocardia macrotermitis sp. nov. and Nocardia aurantia sp. nov., isolated from the gut of fungus growing-termite Macrotermes natalensis.</title>
        <authorList>
            <person name="Benndorf R."/>
            <person name="Schwitalla J."/>
            <person name="Martin K."/>
            <person name="De Beer W."/>
            <person name="Kaster A.-K."/>
            <person name="Vollmers J."/>
            <person name="Poulsen M."/>
            <person name="Beemelmanns C."/>
        </authorList>
    </citation>
    <scope>NUCLEOTIDE SEQUENCE [LARGE SCALE GENOMIC DNA]</scope>
    <source>
        <strain evidence="2 3">RB20</strain>
    </source>
</reference>
<feature type="region of interest" description="Disordered" evidence="1">
    <location>
        <begin position="1"/>
        <end position="24"/>
    </location>
</feature>
<feature type="compositionally biased region" description="Polar residues" evidence="1">
    <location>
        <begin position="166"/>
        <end position="178"/>
    </location>
</feature>